<dbReference type="Proteomes" id="UP000735302">
    <property type="component" value="Unassembled WGS sequence"/>
</dbReference>
<protein>
    <submittedName>
        <fullName evidence="2">Uncharacterized protein</fullName>
    </submittedName>
</protein>
<keyword evidence="3" id="KW-1185">Reference proteome</keyword>
<evidence type="ECO:0000313" key="3">
    <source>
        <dbReference type="Proteomes" id="UP000735302"/>
    </source>
</evidence>
<gene>
    <name evidence="2" type="ORF">PoB_006094500</name>
</gene>
<name>A0AAV4CRA2_9GAST</name>
<comment type="caution">
    <text evidence="2">The sequence shown here is derived from an EMBL/GenBank/DDBJ whole genome shotgun (WGS) entry which is preliminary data.</text>
</comment>
<evidence type="ECO:0000256" key="1">
    <source>
        <dbReference type="SAM" id="MobiDB-lite"/>
    </source>
</evidence>
<organism evidence="2 3">
    <name type="scientific">Plakobranchus ocellatus</name>
    <dbReference type="NCBI Taxonomy" id="259542"/>
    <lineage>
        <taxon>Eukaryota</taxon>
        <taxon>Metazoa</taxon>
        <taxon>Spiralia</taxon>
        <taxon>Lophotrochozoa</taxon>
        <taxon>Mollusca</taxon>
        <taxon>Gastropoda</taxon>
        <taxon>Heterobranchia</taxon>
        <taxon>Euthyneura</taxon>
        <taxon>Panpulmonata</taxon>
        <taxon>Sacoglossa</taxon>
        <taxon>Placobranchoidea</taxon>
        <taxon>Plakobranchidae</taxon>
        <taxon>Plakobranchus</taxon>
    </lineage>
</organism>
<feature type="compositionally biased region" description="Basic residues" evidence="1">
    <location>
        <begin position="1"/>
        <end position="12"/>
    </location>
</feature>
<dbReference type="EMBL" id="BLXT01006904">
    <property type="protein sequence ID" value="GFO34440.1"/>
    <property type="molecule type" value="Genomic_DNA"/>
</dbReference>
<evidence type="ECO:0000313" key="2">
    <source>
        <dbReference type="EMBL" id="GFO34440.1"/>
    </source>
</evidence>
<sequence length="238" mass="26415">MPKLRTTCKARQRVPVAESERGNRSTDISGDLILDSVPKIIQPQPSGGADGPAKFIPPRCKLCTGCCCHQRHAKLGAPFSADAAADPRHHSEPGSRGKVAFAFSPTVKPRKRGFCVLANSKAEERWLLRSRLQKRRGNVAFAFSPTVKPRKGGFCVLVYRKGEETWLLRSPLQKRRRNVALALVQQTKRKGDPNETVQLNLTEGITNRLHFLIDSPIVSIIMEQMHSTAVGIYRSVNV</sequence>
<dbReference type="AlphaFoldDB" id="A0AAV4CRA2"/>
<accession>A0AAV4CRA2</accession>
<feature type="region of interest" description="Disordered" evidence="1">
    <location>
        <begin position="1"/>
        <end position="30"/>
    </location>
</feature>
<proteinExistence type="predicted"/>
<reference evidence="2 3" key="1">
    <citation type="journal article" date="2021" name="Elife">
        <title>Chloroplast acquisition without the gene transfer in kleptoplastic sea slugs, Plakobranchus ocellatus.</title>
        <authorList>
            <person name="Maeda T."/>
            <person name="Takahashi S."/>
            <person name="Yoshida T."/>
            <person name="Shimamura S."/>
            <person name="Takaki Y."/>
            <person name="Nagai Y."/>
            <person name="Toyoda A."/>
            <person name="Suzuki Y."/>
            <person name="Arimoto A."/>
            <person name="Ishii H."/>
            <person name="Satoh N."/>
            <person name="Nishiyama T."/>
            <person name="Hasebe M."/>
            <person name="Maruyama T."/>
            <person name="Minagawa J."/>
            <person name="Obokata J."/>
            <person name="Shigenobu S."/>
        </authorList>
    </citation>
    <scope>NUCLEOTIDE SEQUENCE [LARGE SCALE GENOMIC DNA]</scope>
</reference>